<name>A0A1I2P9B9_9GAMM</name>
<protein>
    <submittedName>
        <fullName evidence="1">Glutaredoxin-like domain</fullName>
    </submittedName>
</protein>
<dbReference type="Gene3D" id="3.40.30.10">
    <property type="entry name" value="Glutaredoxin"/>
    <property type="match status" value="1"/>
</dbReference>
<dbReference type="OrthoDB" id="8537427at2"/>
<dbReference type="STRING" id="1045558.SAMN05216175_103310"/>
<proteinExistence type="predicted"/>
<dbReference type="InterPro" id="IPR036249">
    <property type="entry name" value="Thioredoxin-like_sf"/>
</dbReference>
<sequence>MQNFIFFTTQGCYLCELAEALLVAHLDPDIHQVDALDIAYDDQLLESYGERIPLIKNEVTGAELGWPFDAGQLLDFIGQ</sequence>
<dbReference type="Pfam" id="PF05768">
    <property type="entry name" value="Glrx-like"/>
    <property type="match status" value="1"/>
</dbReference>
<gene>
    <name evidence="1" type="ORF">SAMN05216175_103310</name>
</gene>
<dbReference type="AlphaFoldDB" id="A0A1I2P9B9"/>
<dbReference type="SUPFAM" id="SSF52833">
    <property type="entry name" value="Thioredoxin-like"/>
    <property type="match status" value="1"/>
</dbReference>
<keyword evidence="2" id="KW-1185">Reference proteome</keyword>
<accession>A0A1I2P9B9</accession>
<organism evidence="1 2">
    <name type="scientific">Neptunomonas qingdaonensis</name>
    <dbReference type="NCBI Taxonomy" id="1045558"/>
    <lineage>
        <taxon>Bacteria</taxon>
        <taxon>Pseudomonadati</taxon>
        <taxon>Pseudomonadota</taxon>
        <taxon>Gammaproteobacteria</taxon>
        <taxon>Oceanospirillales</taxon>
        <taxon>Oceanospirillaceae</taxon>
        <taxon>Neptunomonas</taxon>
    </lineage>
</organism>
<dbReference type="InterPro" id="IPR008554">
    <property type="entry name" value="Glutaredoxin-like"/>
</dbReference>
<dbReference type="Proteomes" id="UP000198623">
    <property type="component" value="Unassembled WGS sequence"/>
</dbReference>
<reference evidence="2" key="1">
    <citation type="submission" date="2016-10" db="EMBL/GenBank/DDBJ databases">
        <authorList>
            <person name="Varghese N."/>
            <person name="Submissions S."/>
        </authorList>
    </citation>
    <scope>NUCLEOTIDE SEQUENCE [LARGE SCALE GENOMIC DNA]</scope>
    <source>
        <strain evidence="2">CGMCC 1.10971</strain>
    </source>
</reference>
<dbReference type="RefSeq" id="WP_090725948.1">
    <property type="nucleotide sequence ID" value="NZ_FOOU01000003.1"/>
</dbReference>
<evidence type="ECO:0000313" key="1">
    <source>
        <dbReference type="EMBL" id="SFG12080.1"/>
    </source>
</evidence>
<dbReference type="EMBL" id="FOOU01000003">
    <property type="protein sequence ID" value="SFG12080.1"/>
    <property type="molecule type" value="Genomic_DNA"/>
</dbReference>
<evidence type="ECO:0000313" key="2">
    <source>
        <dbReference type="Proteomes" id="UP000198623"/>
    </source>
</evidence>